<reference evidence="2 3" key="1">
    <citation type="submission" date="2022-11" db="EMBL/GenBank/DDBJ databases">
        <title>Minimal conservation of predation-associated metabolite biosynthetic gene clusters underscores biosynthetic potential of Myxococcota including descriptions for ten novel species: Archangium lansinium sp. nov., Myxococcus landrumus sp. nov., Nannocystis bai.</title>
        <authorList>
            <person name="Ahearne A."/>
            <person name="Stevens C."/>
            <person name="Dowd S."/>
        </authorList>
    </citation>
    <scope>NUCLEOTIDE SEQUENCE [LARGE SCALE GENOMIC DNA]</scope>
    <source>
        <strain evidence="2 3">BB15-2</strain>
    </source>
</reference>
<proteinExistence type="predicted"/>
<sequence>MNHERSYGSIVHSDMPYLRLDIPPPGEAMLAEAASRIPRFVDHREGEVPDGRWKALALHGLGSDKTLGFEAYGVPEAGQADAYQWTDAADLCPATTAYVKTTFPEAQFGRVRLMLLRPGGRVPFHADYSERKLASISIALNHPAGCRFLYRDRGVVHEVPFADGRAFAVNLSYEHSVVNDSQVDRFHLIVHVLRGNAQFRELFLRSFSLYGDPREGMDGQRP</sequence>
<keyword evidence="3" id="KW-1185">Reference proteome</keyword>
<protein>
    <submittedName>
        <fullName evidence="2">Aspartyl/asparaginyl beta-hydroxylase domain-containing protein</fullName>
    </submittedName>
</protein>
<evidence type="ECO:0000313" key="2">
    <source>
        <dbReference type="EMBL" id="MDC0720345.1"/>
    </source>
</evidence>
<dbReference type="EMBL" id="JAQNDL010000003">
    <property type="protein sequence ID" value="MDC0720345.1"/>
    <property type="molecule type" value="Genomic_DNA"/>
</dbReference>
<gene>
    <name evidence="2" type="ORF">POL25_25820</name>
</gene>
<evidence type="ECO:0000313" key="3">
    <source>
        <dbReference type="Proteomes" id="UP001221686"/>
    </source>
</evidence>
<organism evidence="2 3">
    <name type="scientific">Nannocystis bainbridge</name>
    <dbReference type="NCBI Taxonomy" id="2995303"/>
    <lineage>
        <taxon>Bacteria</taxon>
        <taxon>Pseudomonadati</taxon>
        <taxon>Myxococcota</taxon>
        <taxon>Polyangia</taxon>
        <taxon>Nannocystales</taxon>
        <taxon>Nannocystaceae</taxon>
        <taxon>Nannocystis</taxon>
    </lineage>
</organism>
<dbReference type="InterPro" id="IPR007803">
    <property type="entry name" value="Asp/Arg/Pro-Hydrxlase"/>
</dbReference>
<comment type="caution">
    <text evidence="2">The sequence shown here is derived from an EMBL/GenBank/DDBJ whole genome shotgun (WGS) entry which is preliminary data.</text>
</comment>
<dbReference type="Gene3D" id="2.60.120.330">
    <property type="entry name" value="B-lactam Antibiotic, Isopenicillin N Synthase, Chain"/>
    <property type="match status" value="1"/>
</dbReference>
<dbReference type="InterPro" id="IPR027443">
    <property type="entry name" value="IPNS-like_sf"/>
</dbReference>
<dbReference type="Pfam" id="PF05118">
    <property type="entry name" value="Asp_Arg_Hydrox"/>
    <property type="match status" value="1"/>
</dbReference>
<evidence type="ECO:0000259" key="1">
    <source>
        <dbReference type="Pfam" id="PF05118"/>
    </source>
</evidence>
<dbReference type="Proteomes" id="UP001221686">
    <property type="component" value="Unassembled WGS sequence"/>
</dbReference>
<dbReference type="SUPFAM" id="SSF51197">
    <property type="entry name" value="Clavaminate synthase-like"/>
    <property type="match status" value="1"/>
</dbReference>
<accession>A0ABT5E3M3</accession>
<feature type="domain" description="Aspartyl/asparaginy/proline hydroxylase" evidence="1">
    <location>
        <begin position="30"/>
        <end position="194"/>
    </location>
</feature>
<name>A0ABT5E3M3_9BACT</name>